<dbReference type="AlphaFoldDB" id="A0A2V3PW53"/>
<organism evidence="2 3">
    <name type="scientific">Dysgonomonas alginatilytica</name>
    <dbReference type="NCBI Taxonomy" id="1605892"/>
    <lineage>
        <taxon>Bacteria</taxon>
        <taxon>Pseudomonadati</taxon>
        <taxon>Bacteroidota</taxon>
        <taxon>Bacteroidia</taxon>
        <taxon>Bacteroidales</taxon>
        <taxon>Dysgonomonadaceae</taxon>
        <taxon>Dysgonomonas</taxon>
    </lineage>
</organism>
<dbReference type="Proteomes" id="UP000247973">
    <property type="component" value="Unassembled WGS sequence"/>
</dbReference>
<keyword evidence="1" id="KW-1133">Transmembrane helix</keyword>
<evidence type="ECO:0000313" key="3">
    <source>
        <dbReference type="Proteomes" id="UP000247973"/>
    </source>
</evidence>
<keyword evidence="1" id="KW-0812">Transmembrane</keyword>
<protein>
    <submittedName>
        <fullName evidence="2">Uncharacterized protein</fullName>
    </submittedName>
</protein>
<keyword evidence="1" id="KW-0472">Membrane</keyword>
<dbReference type="EMBL" id="QICL01000001">
    <property type="protein sequence ID" value="PXV69024.1"/>
    <property type="molecule type" value="Genomic_DNA"/>
</dbReference>
<reference evidence="2 3" key="1">
    <citation type="submission" date="2018-03" db="EMBL/GenBank/DDBJ databases">
        <title>Genomic Encyclopedia of Archaeal and Bacterial Type Strains, Phase II (KMG-II): from individual species to whole genera.</title>
        <authorList>
            <person name="Goeker M."/>
        </authorList>
    </citation>
    <scope>NUCLEOTIDE SEQUENCE [LARGE SCALE GENOMIC DNA]</scope>
    <source>
        <strain evidence="2 3">DSM 100214</strain>
    </source>
</reference>
<comment type="caution">
    <text evidence="2">The sequence shown here is derived from an EMBL/GenBank/DDBJ whole genome shotgun (WGS) entry which is preliminary data.</text>
</comment>
<feature type="transmembrane region" description="Helical" evidence="1">
    <location>
        <begin position="20"/>
        <end position="36"/>
    </location>
</feature>
<keyword evidence="3" id="KW-1185">Reference proteome</keyword>
<evidence type="ECO:0000313" key="2">
    <source>
        <dbReference type="EMBL" id="PXV69024.1"/>
    </source>
</evidence>
<sequence length="58" mass="6993">MLRLIGSFFVVVQIYWQQDVTYGITMSAVQLFYYVVRCVYAKVLKYTLLCNKKYLKRK</sequence>
<name>A0A2V3PW53_9BACT</name>
<evidence type="ECO:0000256" key="1">
    <source>
        <dbReference type="SAM" id="Phobius"/>
    </source>
</evidence>
<accession>A0A2V3PW53</accession>
<gene>
    <name evidence="2" type="ORF">CLV62_101291</name>
</gene>
<proteinExistence type="predicted"/>